<organism evidence="2 3">
    <name type="scientific">Lactuca virosa</name>
    <dbReference type="NCBI Taxonomy" id="75947"/>
    <lineage>
        <taxon>Eukaryota</taxon>
        <taxon>Viridiplantae</taxon>
        <taxon>Streptophyta</taxon>
        <taxon>Embryophyta</taxon>
        <taxon>Tracheophyta</taxon>
        <taxon>Spermatophyta</taxon>
        <taxon>Magnoliopsida</taxon>
        <taxon>eudicotyledons</taxon>
        <taxon>Gunneridae</taxon>
        <taxon>Pentapetalae</taxon>
        <taxon>asterids</taxon>
        <taxon>campanulids</taxon>
        <taxon>Asterales</taxon>
        <taxon>Asteraceae</taxon>
        <taxon>Cichorioideae</taxon>
        <taxon>Cichorieae</taxon>
        <taxon>Lactucinae</taxon>
        <taxon>Lactuca</taxon>
    </lineage>
</organism>
<dbReference type="EMBL" id="CAKMRJ010002223">
    <property type="protein sequence ID" value="CAH1426656.1"/>
    <property type="molecule type" value="Genomic_DNA"/>
</dbReference>
<evidence type="ECO:0000256" key="1">
    <source>
        <dbReference type="SAM" id="MobiDB-lite"/>
    </source>
</evidence>
<protein>
    <submittedName>
        <fullName evidence="2">Uncharacterized protein</fullName>
    </submittedName>
</protein>
<feature type="region of interest" description="Disordered" evidence="1">
    <location>
        <begin position="29"/>
        <end position="50"/>
    </location>
</feature>
<proteinExistence type="predicted"/>
<feature type="compositionally biased region" description="Polar residues" evidence="1">
    <location>
        <begin position="29"/>
        <end position="42"/>
    </location>
</feature>
<reference evidence="2 3" key="1">
    <citation type="submission" date="2022-01" db="EMBL/GenBank/DDBJ databases">
        <authorList>
            <person name="Xiong W."/>
            <person name="Schranz E."/>
        </authorList>
    </citation>
    <scope>NUCLEOTIDE SEQUENCE [LARGE SCALE GENOMIC DNA]</scope>
</reference>
<evidence type="ECO:0000313" key="3">
    <source>
        <dbReference type="Proteomes" id="UP001157418"/>
    </source>
</evidence>
<accession>A0AAU9MMF5</accession>
<sequence>MIPLHDSIPNLLKNSTDALSITLHITRNPQTQPLAPNPSSGLDHSPNHDDFYTLHSEDQLPLCPTGGYNGIKAVQFPCSRAFTIVGSCDGIFCLSEYQKGISLWNPSIRRKQSLPDYPGRTRCIFSIGPGFGFEPSTIDMKMQ</sequence>
<dbReference type="Proteomes" id="UP001157418">
    <property type="component" value="Unassembled WGS sequence"/>
</dbReference>
<dbReference type="AlphaFoldDB" id="A0AAU9MMF5"/>
<comment type="caution">
    <text evidence="2">The sequence shown here is derived from an EMBL/GenBank/DDBJ whole genome shotgun (WGS) entry which is preliminary data.</text>
</comment>
<evidence type="ECO:0000313" key="2">
    <source>
        <dbReference type="EMBL" id="CAH1426656.1"/>
    </source>
</evidence>
<gene>
    <name evidence="2" type="ORF">LVIROSA_LOCUS13725</name>
</gene>
<keyword evidence="3" id="KW-1185">Reference proteome</keyword>
<name>A0AAU9MMF5_9ASTR</name>